<evidence type="ECO:0008006" key="4">
    <source>
        <dbReference type="Google" id="ProtNLM"/>
    </source>
</evidence>
<proteinExistence type="predicted"/>
<feature type="compositionally biased region" description="Basic residues" evidence="1">
    <location>
        <begin position="33"/>
        <end position="42"/>
    </location>
</feature>
<gene>
    <name evidence="2" type="ORF">BDE18_3024</name>
</gene>
<comment type="caution">
    <text evidence="2">The sequence shown here is derived from an EMBL/GenBank/DDBJ whole genome shotgun (WGS) entry which is preliminary data.</text>
</comment>
<dbReference type="Proteomes" id="UP000273626">
    <property type="component" value="Unassembled WGS sequence"/>
</dbReference>
<feature type="region of interest" description="Disordered" evidence="1">
    <location>
        <begin position="16"/>
        <end position="65"/>
    </location>
</feature>
<feature type="compositionally biased region" description="Low complexity" evidence="1">
    <location>
        <begin position="139"/>
        <end position="156"/>
    </location>
</feature>
<organism evidence="2 3">
    <name type="scientific">Paracoccus pantotrophus</name>
    <name type="common">Thiosphaera pantotropha</name>
    <dbReference type="NCBI Taxonomy" id="82367"/>
    <lineage>
        <taxon>Bacteria</taxon>
        <taxon>Pseudomonadati</taxon>
        <taxon>Pseudomonadota</taxon>
        <taxon>Alphaproteobacteria</taxon>
        <taxon>Rhodobacterales</taxon>
        <taxon>Paracoccaceae</taxon>
        <taxon>Paracoccus</taxon>
    </lineage>
</organism>
<name>A0ABX9S7N1_PARPN</name>
<feature type="compositionally biased region" description="Basic residues" evidence="1">
    <location>
        <begin position="117"/>
        <end position="138"/>
    </location>
</feature>
<evidence type="ECO:0000256" key="1">
    <source>
        <dbReference type="SAM" id="MobiDB-lite"/>
    </source>
</evidence>
<keyword evidence="3" id="KW-1185">Reference proteome</keyword>
<dbReference type="EMBL" id="RBLI01000002">
    <property type="protein sequence ID" value="RKS44188.1"/>
    <property type="molecule type" value="Genomic_DNA"/>
</dbReference>
<protein>
    <recommendedName>
        <fullName evidence="4">Response regulatory domain-containing protein</fullName>
    </recommendedName>
</protein>
<reference evidence="2" key="1">
    <citation type="submission" date="2018-10" db="EMBL/GenBank/DDBJ databases">
        <title>Genomic Encyclopedia of Archaeal and Bacterial Type Strains, Phase II (KMG-II): from individual species to whole genera.</title>
        <authorList>
            <person name="Goeker M."/>
        </authorList>
    </citation>
    <scope>NUCLEOTIDE SEQUENCE [LARGE SCALE GENOMIC DNA]</scope>
    <source>
        <strain evidence="2">DSM 2944</strain>
    </source>
</reference>
<evidence type="ECO:0000313" key="2">
    <source>
        <dbReference type="EMBL" id="RKS44188.1"/>
    </source>
</evidence>
<feature type="region of interest" description="Disordered" evidence="1">
    <location>
        <begin position="110"/>
        <end position="161"/>
    </location>
</feature>
<accession>A0ABX9S7N1</accession>
<sequence>MRTLIVEDEPRIAPIWNGAEGGGLPGRDGWRNRGAHASRPARRAAAGQLAADHRRPASATPGRRHVDRELARACLRSGRDAQSAEPGRIATRLIGVLRRTPLGAGIDWQFSAPPRPCRPHRPRRTDRGARRVAGKRHAPCAPFASRPAARPAASSSLSGTTGRAFPRRIWNGSPSAASASIPAVRGRVSAWPWSPRSSMPRRGNCGCATPVPASGPNCISTRQRPIPRARRFHRFADTHEAGAPGAVLAR</sequence>
<evidence type="ECO:0000313" key="3">
    <source>
        <dbReference type="Proteomes" id="UP000273626"/>
    </source>
</evidence>